<comment type="caution">
    <text evidence="3">The sequence shown here is derived from an EMBL/GenBank/DDBJ whole genome shotgun (WGS) entry which is preliminary data.</text>
</comment>
<dbReference type="AlphaFoldDB" id="E0PEA3"/>
<evidence type="ECO:0000259" key="2">
    <source>
        <dbReference type="SMART" id="SM00062"/>
    </source>
</evidence>
<evidence type="ECO:0000313" key="4">
    <source>
        <dbReference type="Proteomes" id="UP000004290"/>
    </source>
</evidence>
<dbReference type="PANTHER" id="PTHR35936">
    <property type="entry name" value="MEMBRANE-BOUND LYTIC MUREIN TRANSGLYCOSYLASE F"/>
    <property type="match status" value="1"/>
</dbReference>
<name>E0PEA3_STREI</name>
<dbReference type="HOGENOM" id="CLU_019602_18_5_9"/>
<dbReference type="SMART" id="SM00062">
    <property type="entry name" value="PBPb"/>
    <property type="match status" value="1"/>
</dbReference>
<evidence type="ECO:0000313" key="3">
    <source>
        <dbReference type="EMBL" id="EFM27613.1"/>
    </source>
</evidence>
<dbReference type="Proteomes" id="UP000004290">
    <property type="component" value="Unassembled WGS sequence"/>
</dbReference>
<proteinExistence type="predicted"/>
<dbReference type="PANTHER" id="PTHR35936:SF19">
    <property type="entry name" value="AMINO-ACID-BINDING PROTEIN YXEM-RELATED"/>
    <property type="match status" value="1"/>
</dbReference>
<feature type="domain" description="Solute-binding protein family 3/N-terminal" evidence="2">
    <location>
        <begin position="48"/>
        <end position="287"/>
    </location>
</feature>
<dbReference type="Pfam" id="PF00497">
    <property type="entry name" value="SBP_bac_3"/>
    <property type="match status" value="1"/>
</dbReference>
<keyword evidence="1" id="KW-0732">Signal</keyword>
<evidence type="ECO:0000256" key="1">
    <source>
        <dbReference type="ARBA" id="ARBA00022729"/>
    </source>
</evidence>
<accession>E0PEA3</accession>
<keyword evidence="4" id="KW-1185">Reference proteome</keyword>
<dbReference type="Gene3D" id="3.40.190.10">
    <property type="entry name" value="Periplasmic binding protein-like II"/>
    <property type="match status" value="2"/>
</dbReference>
<gene>
    <name evidence="3" type="ORF">HMPREF9319_1176</name>
</gene>
<dbReference type="EMBL" id="AEEL01000014">
    <property type="protein sequence ID" value="EFM27613.1"/>
    <property type="molecule type" value="Genomic_DNA"/>
</dbReference>
<dbReference type="SUPFAM" id="SSF53850">
    <property type="entry name" value="Periplasmic binding protein-like II"/>
    <property type="match status" value="1"/>
</dbReference>
<reference evidence="3 4" key="1">
    <citation type="submission" date="2010-07" db="EMBL/GenBank/DDBJ databases">
        <authorList>
            <person name="Muzny D."/>
            <person name="Qin X."/>
            <person name="Deng J."/>
            <person name="Jiang H."/>
            <person name="Liu Y."/>
            <person name="Qu J."/>
            <person name="Song X.-Z."/>
            <person name="Zhang L."/>
            <person name="Thornton R."/>
            <person name="Coyle M."/>
            <person name="Francisco L."/>
            <person name="Jackson L."/>
            <person name="Javaid M."/>
            <person name="Korchina V."/>
            <person name="Kovar C."/>
            <person name="Mata R."/>
            <person name="Mathew T."/>
            <person name="Ngo R."/>
            <person name="Nguyen L."/>
            <person name="Nguyen N."/>
            <person name="Okwuonu G."/>
            <person name="Ongeri F."/>
            <person name="Pham C."/>
            <person name="Simmons D."/>
            <person name="Wilczek-Boney K."/>
            <person name="Hale W."/>
            <person name="Jakkamsetti A."/>
            <person name="Pham P."/>
            <person name="Ruth R."/>
            <person name="San Lucas F."/>
            <person name="Warren J."/>
            <person name="Zhang J."/>
            <person name="Zhao Z."/>
            <person name="Zhou C."/>
            <person name="Zhu D."/>
            <person name="Lee S."/>
            <person name="Bess C."/>
            <person name="Blankenburg K."/>
            <person name="Forbes L."/>
            <person name="Fu Q."/>
            <person name="Gubbala S."/>
            <person name="Hirani K."/>
            <person name="Jayaseelan J.C."/>
            <person name="Lara F."/>
            <person name="Munidasa M."/>
            <person name="Palculict T."/>
            <person name="Patil S."/>
            <person name="Pu L.-L."/>
            <person name="Saada N."/>
            <person name="Tang L."/>
            <person name="Weissenberger G."/>
            <person name="Zhu Y."/>
            <person name="Hemphill L."/>
            <person name="Shang Y."/>
            <person name="Youmans B."/>
            <person name="Ayvaz T."/>
            <person name="Ross M."/>
            <person name="Santibanez J."/>
            <person name="Aqrawi P."/>
            <person name="Gross S."/>
            <person name="Joshi V."/>
            <person name="Fowler G."/>
            <person name="Nazareth L."/>
            <person name="Reid J."/>
            <person name="Worley K."/>
            <person name="Petrosino J."/>
            <person name="Highlander S."/>
            <person name="Gibbs R."/>
        </authorList>
    </citation>
    <scope>NUCLEOTIDE SEQUENCE [LARGE SCALE GENOMIC DNA]</scope>
    <source>
        <strain evidence="3 4">ATCC 700338</strain>
    </source>
</reference>
<organism evidence="3 4">
    <name type="scientific">Streptococcus equinus ATCC 700338</name>
    <dbReference type="NCBI Taxonomy" id="864569"/>
    <lineage>
        <taxon>Bacteria</taxon>
        <taxon>Bacillati</taxon>
        <taxon>Bacillota</taxon>
        <taxon>Bacilli</taxon>
        <taxon>Lactobacillales</taxon>
        <taxon>Streptococcaceae</taxon>
        <taxon>Streptococcus</taxon>
    </lineage>
</organism>
<dbReference type="InterPro" id="IPR001638">
    <property type="entry name" value="Solute-binding_3/MltF_N"/>
</dbReference>
<protein>
    <submittedName>
        <fullName evidence="3">ABC transporter, substrate-binding protein, family 3</fullName>
    </submittedName>
</protein>
<sequence>MYMSKKKWIVAGGIVVALVAATVIGRQLTGKTTASAQSSSGDSDKVTTLQVAHTQNYVPYDYVDENGESDGFEVAVLKAVDKKLKNYKFEYTGTSDEDLLIGLESGKYDIGVKGAWYTAERAEKFVIPDEAIGASVIGFAIRKEDESKYTDIDSFANSGGKLVPISPQNAQYNVIQEYNKTAKNPIELIESESFSVADAYAWVLEGRYDAYFSIKLSFEEAVQDEDGAYHQYADQLTWFPYKGIETYPLIHKNATNEAFAEEYDKAIKGLKEDGTIAKLSEKYFGEDVFSYVTD</sequence>